<evidence type="ECO:0000313" key="2">
    <source>
        <dbReference type="EMBL" id="SMB82834.1"/>
    </source>
</evidence>
<reference evidence="2 3" key="1">
    <citation type="submission" date="2017-04" db="EMBL/GenBank/DDBJ databases">
        <authorList>
            <person name="Afonso C.L."/>
            <person name="Miller P.J."/>
            <person name="Scott M.A."/>
            <person name="Spackman E."/>
            <person name="Goraichik I."/>
            <person name="Dimitrov K.M."/>
            <person name="Suarez D.L."/>
            <person name="Swayne D.E."/>
        </authorList>
    </citation>
    <scope>NUCLEOTIDE SEQUENCE [LARGE SCALE GENOMIC DNA]</scope>
    <source>
        <strain evidence="2 3">KR-140</strain>
    </source>
</reference>
<dbReference type="EMBL" id="FWWU01000006">
    <property type="protein sequence ID" value="SMB82834.1"/>
    <property type="molecule type" value="Genomic_DNA"/>
</dbReference>
<evidence type="ECO:0000313" key="3">
    <source>
        <dbReference type="Proteomes" id="UP000192582"/>
    </source>
</evidence>
<dbReference type="Proteomes" id="UP000192582">
    <property type="component" value="Unassembled WGS sequence"/>
</dbReference>
<name>A0A1W1UQ67_9DEIO</name>
<gene>
    <name evidence="2" type="ORF">SAMN00790413_04157</name>
</gene>
<proteinExistence type="predicted"/>
<dbReference type="AlphaFoldDB" id="A0A1W1UQ67"/>
<keyword evidence="3" id="KW-1185">Reference proteome</keyword>
<sequence length="140" mass="15410">MRLRGCDEHGDQGAQQGQATACQHSWDASVIQGYTAQGRPQDHPTLPWTLQVTGTFHLVRHRMRGSVGPHDEQETAQHQQRGSHGGYGFRIRRSISSAPMISTASSPPFFLLALRRSVVRSLGLARYFITDEAESLGPGC</sequence>
<evidence type="ECO:0000256" key="1">
    <source>
        <dbReference type="SAM" id="MobiDB-lite"/>
    </source>
</evidence>
<protein>
    <submittedName>
        <fullName evidence="2">Uncharacterized protein</fullName>
    </submittedName>
</protein>
<accession>A0A1W1UQ67</accession>
<organism evidence="2 3">
    <name type="scientific">Deinococcus hopiensis KR-140</name>
    <dbReference type="NCBI Taxonomy" id="695939"/>
    <lineage>
        <taxon>Bacteria</taxon>
        <taxon>Thermotogati</taxon>
        <taxon>Deinococcota</taxon>
        <taxon>Deinococci</taxon>
        <taxon>Deinococcales</taxon>
        <taxon>Deinococcaceae</taxon>
        <taxon>Deinococcus</taxon>
    </lineage>
</organism>
<feature type="region of interest" description="Disordered" evidence="1">
    <location>
        <begin position="66"/>
        <end position="88"/>
    </location>
</feature>
<feature type="region of interest" description="Disordered" evidence="1">
    <location>
        <begin position="1"/>
        <end position="20"/>
    </location>
</feature>
<feature type="compositionally biased region" description="Basic and acidic residues" evidence="1">
    <location>
        <begin position="1"/>
        <end position="11"/>
    </location>
</feature>